<sequence>MALQVDSQDQITEFIGVLSRRRWQIIVPALYVIMLGVVVGVFIPKKYVAEMQINLLEARIDDRDNANRSLEQTATQREIENAEYQAKSSDRVRRVIDELNWSDYLQLDSVERNEYLARVKNSIEVAVLPKTGDEGSTFIDLSYADVDSGRAIAFLSRLSTLWVQEVYDRDTKNLRLEKETLQNLRDDARKELETLERRRGQLIIEAELSPTQLEGGNSGGREEDPLFKRMNARRDEIEDLTIAISEFNAKIDSLQKEYDAEPAYVVQVASLQGKFDQQIAAIERQMSELVSQQDRYLPANTQWQKIQDQVADLEGDVELIRQQARETVIQSEPVPNPRRKLLSDQMATLRSEADAKGRRLAELSALDTRDEQAYETRVQAVSEVRDIDTKIILAKARLVEAEDQLSGRNTKLELLQKAYPQPWIVTEEAHTDKRPTQPNVAIIVIFVSIMGIGLGLTLAVVREFTQPGFRNPGDAARAIELPVLGVVGEFKPQRERRRESVRRIVVGLSTLVILGGVGWFTWTWANRPELLSTEVLEVIEGVRMELR</sequence>
<feature type="coiled-coil region" evidence="1">
    <location>
        <begin position="167"/>
        <end position="205"/>
    </location>
</feature>
<proteinExistence type="predicted"/>
<organism evidence="3 4">
    <name type="scientific">Engelhardtia mirabilis</name>
    <dbReference type="NCBI Taxonomy" id="2528011"/>
    <lineage>
        <taxon>Bacteria</taxon>
        <taxon>Pseudomonadati</taxon>
        <taxon>Planctomycetota</taxon>
        <taxon>Planctomycetia</taxon>
        <taxon>Planctomycetia incertae sedis</taxon>
        <taxon>Engelhardtia</taxon>
    </lineage>
</organism>
<evidence type="ECO:0000256" key="1">
    <source>
        <dbReference type="SAM" id="Coils"/>
    </source>
</evidence>
<dbReference type="RefSeq" id="WP_145065599.1">
    <property type="nucleotide sequence ID" value="NZ_CP036287.1"/>
</dbReference>
<feature type="transmembrane region" description="Helical" evidence="2">
    <location>
        <begin position="504"/>
        <end position="525"/>
    </location>
</feature>
<keyword evidence="2" id="KW-1133">Transmembrane helix</keyword>
<evidence type="ECO:0000256" key="2">
    <source>
        <dbReference type="SAM" id="Phobius"/>
    </source>
</evidence>
<dbReference type="KEGG" id="pbap:Pla133_25100"/>
<gene>
    <name evidence="3" type="ORF">Pla133_25100</name>
</gene>
<feature type="transmembrane region" description="Helical" evidence="2">
    <location>
        <begin position="25"/>
        <end position="43"/>
    </location>
</feature>
<feature type="coiled-coil region" evidence="1">
    <location>
        <begin position="53"/>
        <end position="87"/>
    </location>
</feature>
<evidence type="ECO:0000313" key="4">
    <source>
        <dbReference type="Proteomes" id="UP000316921"/>
    </source>
</evidence>
<accession>A0A518BKC3</accession>
<dbReference type="EMBL" id="CP036287">
    <property type="protein sequence ID" value="QDU67427.1"/>
    <property type="molecule type" value="Genomic_DNA"/>
</dbReference>
<reference evidence="3 4" key="1">
    <citation type="submission" date="2019-02" db="EMBL/GenBank/DDBJ databases">
        <title>Deep-cultivation of Planctomycetes and their phenomic and genomic characterization uncovers novel biology.</title>
        <authorList>
            <person name="Wiegand S."/>
            <person name="Jogler M."/>
            <person name="Boedeker C."/>
            <person name="Pinto D."/>
            <person name="Vollmers J."/>
            <person name="Rivas-Marin E."/>
            <person name="Kohn T."/>
            <person name="Peeters S.H."/>
            <person name="Heuer A."/>
            <person name="Rast P."/>
            <person name="Oberbeckmann S."/>
            <person name="Bunk B."/>
            <person name="Jeske O."/>
            <person name="Meyerdierks A."/>
            <person name="Storesund J.E."/>
            <person name="Kallscheuer N."/>
            <person name="Luecker S."/>
            <person name="Lage O.M."/>
            <person name="Pohl T."/>
            <person name="Merkel B.J."/>
            <person name="Hornburger P."/>
            <person name="Mueller R.-W."/>
            <person name="Bruemmer F."/>
            <person name="Labrenz M."/>
            <person name="Spormann A.M."/>
            <person name="Op den Camp H."/>
            <person name="Overmann J."/>
            <person name="Amann R."/>
            <person name="Jetten M.S.M."/>
            <person name="Mascher T."/>
            <person name="Medema M.H."/>
            <person name="Devos D.P."/>
            <person name="Kaster A.-K."/>
            <person name="Ovreas L."/>
            <person name="Rohde M."/>
            <person name="Galperin M.Y."/>
            <person name="Jogler C."/>
        </authorList>
    </citation>
    <scope>NUCLEOTIDE SEQUENCE [LARGE SCALE GENOMIC DNA]</scope>
    <source>
        <strain evidence="3 4">Pla133</strain>
    </source>
</reference>
<keyword evidence="4" id="KW-1185">Reference proteome</keyword>
<name>A0A518BKC3_9BACT</name>
<keyword evidence="2" id="KW-0472">Membrane</keyword>
<feature type="transmembrane region" description="Helical" evidence="2">
    <location>
        <begin position="440"/>
        <end position="461"/>
    </location>
</feature>
<protein>
    <submittedName>
        <fullName evidence="3">Uncharacterized protein</fullName>
    </submittedName>
</protein>
<dbReference type="PANTHER" id="PTHR32309">
    <property type="entry name" value="TYROSINE-PROTEIN KINASE"/>
    <property type="match status" value="1"/>
</dbReference>
<dbReference type="Proteomes" id="UP000316921">
    <property type="component" value="Chromosome"/>
</dbReference>
<dbReference type="PANTHER" id="PTHR32309:SF31">
    <property type="entry name" value="CAPSULAR EXOPOLYSACCHARIDE FAMILY"/>
    <property type="match status" value="1"/>
</dbReference>
<keyword evidence="1" id="KW-0175">Coiled coil</keyword>
<keyword evidence="2" id="KW-0812">Transmembrane</keyword>
<dbReference type="AlphaFoldDB" id="A0A518BKC3"/>
<evidence type="ECO:0000313" key="3">
    <source>
        <dbReference type="EMBL" id="QDU67427.1"/>
    </source>
</evidence>
<dbReference type="InterPro" id="IPR050445">
    <property type="entry name" value="Bact_polysacc_biosynth/exp"/>
</dbReference>